<evidence type="ECO:0000256" key="1">
    <source>
        <dbReference type="SAM" id="MobiDB-lite"/>
    </source>
</evidence>
<feature type="signal peptide" evidence="2">
    <location>
        <begin position="1"/>
        <end position="24"/>
    </location>
</feature>
<feature type="chain" id="PRO_5047457667" description="Secreted protein" evidence="2">
    <location>
        <begin position="25"/>
        <end position="101"/>
    </location>
</feature>
<evidence type="ECO:0000256" key="2">
    <source>
        <dbReference type="SAM" id="SignalP"/>
    </source>
</evidence>
<dbReference type="EMBL" id="JAHRIO010070531">
    <property type="protein sequence ID" value="MEQ2181288.1"/>
    <property type="molecule type" value="Genomic_DNA"/>
</dbReference>
<keyword evidence="2" id="KW-0732">Signal</keyword>
<protein>
    <recommendedName>
        <fullName evidence="5">Secreted protein</fullName>
    </recommendedName>
</protein>
<evidence type="ECO:0008006" key="5">
    <source>
        <dbReference type="Google" id="ProtNLM"/>
    </source>
</evidence>
<accession>A0ABV0PCX5</accession>
<dbReference type="Proteomes" id="UP001476798">
    <property type="component" value="Unassembled WGS sequence"/>
</dbReference>
<evidence type="ECO:0000313" key="4">
    <source>
        <dbReference type="Proteomes" id="UP001476798"/>
    </source>
</evidence>
<comment type="caution">
    <text evidence="3">The sequence shown here is derived from an EMBL/GenBank/DDBJ whole genome shotgun (WGS) entry which is preliminary data.</text>
</comment>
<sequence length="101" mass="10960">MYCERSHNLCAVALVSCCVCTWDCLVCLCHRGICWYSVASSIPSLHGKVSPTSPQEAQTTVVHNPADGTKGSTESCNNAEEEEMKGRKGTCPTFTFSACFF</sequence>
<evidence type="ECO:0000313" key="3">
    <source>
        <dbReference type="EMBL" id="MEQ2181288.1"/>
    </source>
</evidence>
<reference evidence="3 4" key="1">
    <citation type="submission" date="2021-06" db="EMBL/GenBank/DDBJ databases">
        <authorList>
            <person name="Palmer J.M."/>
        </authorList>
    </citation>
    <scope>NUCLEOTIDE SEQUENCE [LARGE SCALE GENOMIC DNA]</scope>
    <source>
        <strain evidence="3 4">GA_2019</strain>
        <tissue evidence="3">Muscle</tissue>
    </source>
</reference>
<feature type="region of interest" description="Disordered" evidence="1">
    <location>
        <begin position="47"/>
        <end position="76"/>
    </location>
</feature>
<dbReference type="PROSITE" id="PS51257">
    <property type="entry name" value="PROKAR_LIPOPROTEIN"/>
    <property type="match status" value="1"/>
</dbReference>
<proteinExistence type="predicted"/>
<gene>
    <name evidence="3" type="ORF">GOODEAATRI_009869</name>
</gene>
<name>A0ABV0PCX5_9TELE</name>
<keyword evidence="4" id="KW-1185">Reference proteome</keyword>
<feature type="compositionally biased region" description="Polar residues" evidence="1">
    <location>
        <begin position="50"/>
        <end position="62"/>
    </location>
</feature>
<organism evidence="3 4">
    <name type="scientific">Goodea atripinnis</name>
    <dbReference type="NCBI Taxonomy" id="208336"/>
    <lineage>
        <taxon>Eukaryota</taxon>
        <taxon>Metazoa</taxon>
        <taxon>Chordata</taxon>
        <taxon>Craniata</taxon>
        <taxon>Vertebrata</taxon>
        <taxon>Euteleostomi</taxon>
        <taxon>Actinopterygii</taxon>
        <taxon>Neopterygii</taxon>
        <taxon>Teleostei</taxon>
        <taxon>Neoteleostei</taxon>
        <taxon>Acanthomorphata</taxon>
        <taxon>Ovalentaria</taxon>
        <taxon>Atherinomorphae</taxon>
        <taxon>Cyprinodontiformes</taxon>
        <taxon>Goodeidae</taxon>
        <taxon>Goodea</taxon>
    </lineage>
</organism>